<sequence>MAFSDNHKDGRVIISVHSMSEQHQKALSAAGRFNPLNRQTGISPDSVLPSWRGLLTLVPMIRNAPADTD</sequence>
<reference evidence="1" key="1">
    <citation type="submission" date="2013-08" db="EMBL/GenBank/DDBJ databases">
        <title>Complete genome of IncHI2 plasmid pRH-R178.</title>
        <authorList>
            <person name="Falgenhauer L."/>
            <person name="Guerra B."/>
            <person name="Imirzalioglu C."/>
            <person name="Chakraborty T."/>
        </authorList>
    </citation>
    <scope>NUCLEOTIDE SEQUENCE [LARGE SCALE GENOMIC DNA]</scope>
    <source>
        <strain evidence="1">R178</strain>
    </source>
</reference>
<organism evidence="1">
    <name type="scientific">Escherichia coli R178</name>
    <dbReference type="NCBI Taxonomy" id="1408252"/>
    <lineage>
        <taxon>Bacteria</taxon>
        <taxon>Pseudomonadati</taxon>
        <taxon>Pseudomonadota</taxon>
        <taxon>Gammaproteobacteria</taxon>
        <taxon>Enterobacterales</taxon>
        <taxon>Enterobacteriaceae</taxon>
        <taxon>Escherichia</taxon>
    </lineage>
</organism>
<protein>
    <submittedName>
        <fullName evidence="1">Uncharacterized protein</fullName>
    </submittedName>
</protein>
<proteinExistence type="predicted"/>
<dbReference type="AlphaFoldDB" id="A0A0M5DRC9"/>
<accession>A0A0M5DRC9</accession>
<name>A0A0M5DRC9_ECOLX</name>
<dbReference type="EMBL" id="HG530658">
    <property type="protein sequence ID" value="CDI45123.1"/>
    <property type="molecule type" value="Genomic_DNA"/>
</dbReference>
<evidence type="ECO:0000313" key="1">
    <source>
        <dbReference type="EMBL" id="CDI45123.1"/>
    </source>
</evidence>